<sequence>MNFNQLIDTLRDKNKQIKDLKLKVLEQSNHIETLARQLGDFSQLLSELGLCEIPWLHRLLHAAHLKNLSPAKILDRVQQAKQGKYETKGFSQKEYNISALVLHLGGPRLLYALSQGLGLPSLSTTYRQSHYPKLLPSISFPSSPEILANINAMFSVPDTHASQSGPEPIHAIKRGFSLLIDEIALEERPEYSVVQDSLVGFCREHSAELTSKIASASTQSLESIQSIRELLRLGKCHIAKEATVIALAPFSSTDYSAQVILASGTCKTESDKAHFFLIKLVIDAWNASPNGARIYGVVWSLATDGEGRRRRAFHRYCFHSELSPESPLYAHLGQLPLFNLCCDPNNETSDSDYKHLEKRLASALRRSGGILVAHTYLDSSLIQHHLSKIPGIAPSDLESLFDQGDHQNVPKAHRVLSLVHEAGQLDELVNAPEHQAFVLLGEFLSSFFLPFTNLALSLSEQLTLLSKCGHLLFALYCLNRSNFMSGQLYYDIQTSIKNAYFCVAKTKVLDPSLPFYLLLCRDDRLESRFGTFRTMNHDSNMSLLQLCKRSAAAQHVDHIYARHPDLNRAPYRLSATGSAGTDHTNPRSWTGDVLVANVDLRAVWLEGRNLATRVLSRAGVNFDFDLTVKAFPDKTIDLMRPFGEYIGLQEEQIKPFTHNQPSQCSEAPASATSAAETHSEDNMPTETKGDNTKPTPSKKGWIDIEGHSVHLQSVAKVLFGRDGAHKSTDRLRRVRGYSKDPLQDNSGRWSAPMLGGDLLVGSPAMTFLRTAIGFAAAIIQVSAIILGNGQHAQGVTQANLSQLSISIKGQIMALREVREGEWHWDATWVTSNPTRKTRNDMQDIGLPSVSKQATLTETKGCLIKPILGTKCDSEDRAIWCFSQKQMQEISDELWESIKPHLGLVPRLFECNSFPYKQHNGMIFVLANLVLYDNTKVGPITKH</sequence>
<evidence type="ECO:0000313" key="3">
    <source>
        <dbReference type="Proteomes" id="UP000663850"/>
    </source>
</evidence>
<accession>A0A8H3AJ99</accession>
<protein>
    <submittedName>
        <fullName evidence="2">Uncharacterized protein</fullName>
    </submittedName>
</protein>
<evidence type="ECO:0000313" key="2">
    <source>
        <dbReference type="EMBL" id="CAE6428696.1"/>
    </source>
</evidence>
<gene>
    <name evidence="2" type="ORF">RDB_LOCUS17187</name>
</gene>
<proteinExistence type="predicted"/>
<dbReference type="Proteomes" id="UP000663850">
    <property type="component" value="Unassembled WGS sequence"/>
</dbReference>
<feature type="region of interest" description="Disordered" evidence="1">
    <location>
        <begin position="657"/>
        <end position="701"/>
    </location>
</feature>
<evidence type="ECO:0000256" key="1">
    <source>
        <dbReference type="SAM" id="MobiDB-lite"/>
    </source>
</evidence>
<feature type="compositionally biased region" description="Basic and acidic residues" evidence="1">
    <location>
        <begin position="677"/>
        <end position="691"/>
    </location>
</feature>
<dbReference type="AlphaFoldDB" id="A0A8H3AJ99"/>
<comment type="caution">
    <text evidence="2">The sequence shown here is derived from an EMBL/GenBank/DDBJ whole genome shotgun (WGS) entry which is preliminary data.</text>
</comment>
<dbReference type="EMBL" id="CAJMWZ010000924">
    <property type="protein sequence ID" value="CAE6428696.1"/>
    <property type="molecule type" value="Genomic_DNA"/>
</dbReference>
<feature type="compositionally biased region" description="Low complexity" evidence="1">
    <location>
        <begin position="665"/>
        <end position="676"/>
    </location>
</feature>
<reference evidence="2" key="1">
    <citation type="submission" date="2021-01" db="EMBL/GenBank/DDBJ databases">
        <authorList>
            <person name="Kaushik A."/>
        </authorList>
    </citation>
    <scope>NUCLEOTIDE SEQUENCE</scope>
    <source>
        <strain evidence="2">Type strain: AG8-Rh-89/</strain>
    </source>
</reference>
<name>A0A8H3AJ99_9AGAM</name>
<organism evidence="2 3">
    <name type="scientific">Rhizoctonia solani</name>
    <dbReference type="NCBI Taxonomy" id="456999"/>
    <lineage>
        <taxon>Eukaryota</taxon>
        <taxon>Fungi</taxon>
        <taxon>Dikarya</taxon>
        <taxon>Basidiomycota</taxon>
        <taxon>Agaricomycotina</taxon>
        <taxon>Agaricomycetes</taxon>
        <taxon>Cantharellales</taxon>
        <taxon>Ceratobasidiaceae</taxon>
        <taxon>Rhizoctonia</taxon>
    </lineage>
</organism>